<proteinExistence type="predicted"/>
<reference evidence="2 3" key="1">
    <citation type="submission" date="2021-06" db="EMBL/GenBank/DDBJ databases">
        <title>Caerostris extrusa draft genome.</title>
        <authorList>
            <person name="Kono N."/>
            <person name="Arakawa K."/>
        </authorList>
    </citation>
    <scope>NUCLEOTIDE SEQUENCE [LARGE SCALE GENOMIC DNA]</scope>
</reference>
<protein>
    <submittedName>
        <fullName evidence="2">Uncharacterized protein</fullName>
    </submittedName>
</protein>
<evidence type="ECO:0000256" key="1">
    <source>
        <dbReference type="SAM" id="MobiDB-lite"/>
    </source>
</evidence>
<dbReference type="EMBL" id="BPLR01018419">
    <property type="protein sequence ID" value="GIY99393.1"/>
    <property type="molecule type" value="Genomic_DNA"/>
</dbReference>
<dbReference type="Proteomes" id="UP001054945">
    <property type="component" value="Unassembled WGS sequence"/>
</dbReference>
<comment type="caution">
    <text evidence="2">The sequence shown here is derived from an EMBL/GenBank/DDBJ whole genome shotgun (WGS) entry which is preliminary data.</text>
</comment>
<name>A0AAV4XZT7_CAEEX</name>
<sequence length="146" mass="16462">MEPPFLSVGRSSQLHFLLFDPELQRPFLPPPQSFRSRGTHTEGGRICTEDVVVQYISTPHAAQPVNNPHLLDALQPPERALNMDSPISKLGLYSPSLPDTRIPAFFPLPPTPDKKTRWPAQQQQKPQLSRHQLTDLLLQKENEGSN</sequence>
<feature type="compositionally biased region" description="Polar residues" evidence="1">
    <location>
        <begin position="119"/>
        <end position="131"/>
    </location>
</feature>
<keyword evidence="3" id="KW-1185">Reference proteome</keyword>
<gene>
    <name evidence="2" type="ORF">CEXT_783181</name>
</gene>
<feature type="region of interest" description="Disordered" evidence="1">
    <location>
        <begin position="103"/>
        <end position="146"/>
    </location>
</feature>
<evidence type="ECO:0000313" key="3">
    <source>
        <dbReference type="Proteomes" id="UP001054945"/>
    </source>
</evidence>
<accession>A0AAV4XZT7</accession>
<organism evidence="2 3">
    <name type="scientific">Caerostris extrusa</name>
    <name type="common">Bark spider</name>
    <name type="synonym">Caerostris bankana</name>
    <dbReference type="NCBI Taxonomy" id="172846"/>
    <lineage>
        <taxon>Eukaryota</taxon>
        <taxon>Metazoa</taxon>
        <taxon>Ecdysozoa</taxon>
        <taxon>Arthropoda</taxon>
        <taxon>Chelicerata</taxon>
        <taxon>Arachnida</taxon>
        <taxon>Araneae</taxon>
        <taxon>Araneomorphae</taxon>
        <taxon>Entelegynae</taxon>
        <taxon>Araneoidea</taxon>
        <taxon>Araneidae</taxon>
        <taxon>Caerostris</taxon>
    </lineage>
</organism>
<dbReference type="AlphaFoldDB" id="A0AAV4XZT7"/>
<evidence type="ECO:0000313" key="2">
    <source>
        <dbReference type="EMBL" id="GIY99393.1"/>
    </source>
</evidence>